<feature type="domain" description="Neprosin PEP catalytic" evidence="2">
    <location>
        <begin position="109"/>
        <end position="316"/>
    </location>
</feature>
<sequence>MGVQGETKLSKLEDIEMEKQLKLLNKPAVKTIEMKPTLARTKQNAGNSSTSSSSSRIWRNGKGCPFGTVPIRRITKDDLIRQKNMPPPEDVTFDTQLTNNNSVSEPTGMYGSSGYKVAIARTKNYPDNKFSGAGMAASIWNPPVKDGQHSACRLKIQKGSDILQAVNTEVPLDKTFQRNSQRGETSWEDTMAIARDQAKGNWWLFMEENHIQIGFWPQRIFTELTSFATNVEWGGVVYSPPGVPEPPMGSNFFPVLDSDYDAYCRAITVTNDKGETIDPTETTTFVNNPDMYFVFDVHNFKHHHFVLYGGPGDQIQV</sequence>
<evidence type="ECO:0000256" key="1">
    <source>
        <dbReference type="SAM" id="MobiDB-lite"/>
    </source>
</evidence>
<accession>A0AAF0UBP8</accession>
<feature type="region of interest" description="Disordered" evidence="1">
    <location>
        <begin position="37"/>
        <end position="59"/>
    </location>
</feature>
<feature type="compositionally biased region" description="Polar residues" evidence="1">
    <location>
        <begin position="93"/>
        <end position="105"/>
    </location>
</feature>
<reference evidence="3" key="1">
    <citation type="submission" date="2023-08" db="EMBL/GenBank/DDBJ databases">
        <title>A de novo genome assembly of Solanum verrucosum Schlechtendal, a Mexican diploid species geographically isolated from the other diploid A-genome species in potato relatives.</title>
        <authorList>
            <person name="Hosaka K."/>
        </authorList>
    </citation>
    <scope>NUCLEOTIDE SEQUENCE</scope>
    <source>
        <tissue evidence="3">Young leaves</tissue>
    </source>
</reference>
<dbReference type="EMBL" id="CP133619">
    <property type="protein sequence ID" value="WMV43073.1"/>
    <property type="molecule type" value="Genomic_DNA"/>
</dbReference>
<dbReference type="PANTHER" id="PTHR31589:SF240">
    <property type="entry name" value="NEPROSIN DOMAIN-CONTAINING PROTEIN"/>
    <property type="match status" value="1"/>
</dbReference>
<evidence type="ECO:0000259" key="2">
    <source>
        <dbReference type="PROSITE" id="PS52045"/>
    </source>
</evidence>
<organism evidence="3 4">
    <name type="scientific">Solanum verrucosum</name>
    <dbReference type="NCBI Taxonomy" id="315347"/>
    <lineage>
        <taxon>Eukaryota</taxon>
        <taxon>Viridiplantae</taxon>
        <taxon>Streptophyta</taxon>
        <taxon>Embryophyta</taxon>
        <taxon>Tracheophyta</taxon>
        <taxon>Spermatophyta</taxon>
        <taxon>Magnoliopsida</taxon>
        <taxon>eudicotyledons</taxon>
        <taxon>Gunneridae</taxon>
        <taxon>Pentapetalae</taxon>
        <taxon>asterids</taxon>
        <taxon>lamiids</taxon>
        <taxon>Solanales</taxon>
        <taxon>Solanaceae</taxon>
        <taxon>Solanoideae</taxon>
        <taxon>Solaneae</taxon>
        <taxon>Solanum</taxon>
    </lineage>
</organism>
<proteinExistence type="predicted"/>
<dbReference type="Pfam" id="PF03080">
    <property type="entry name" value="Neprosin"/>
    <property type="match status" value="1"/>
</dbReference>
<feature type="region of interest" description="Disordered" evidence="1">
    <location>
        <begin position="82"/>
        <end position="105"/>
    </location>
</feature>
<dbReference type="InterPro" id="IPR053168">
    <property type="entry name" value="Glutamic_endopeptidase"/>
</dbReference>
<dbReference type="AlphaFoldDB" id="A0AAF0UBP8"/>
<dbReference type="PROSITE" id="PS52045">
    <property type="entry name" value="NEPROSIN_PEP_CD"/>
    <property type="match status" value="1"/>
</dbReference>
<dbReference type="Pfam" id="PF14365">
    <property type="entry name" value="Neprosin_AP"/>
    <property type="match status" value="1"/>
</dbReference>
<name>A0AAF0UBP8_SOLVR</name>
<dbReference type="InterPro" id="IPR004314">
    <property type="entry name" value="Neprosin"/>
</dbReference>
<protein>
    <recommendedName>
        <fullName evidence="2">Neprosin PEP catalytic domain-containing protein</fullName>
    </recommendedName>
</protein>
<dbReference type="Proteomes" id="UP001234989">
    <property type="component" value="Chromosome 8"/>
</dbReference>
<evidence type="ECO:0000313" key="4">
    <source>
        <dbReference type="Proteomes" id="UP001234989"/>
    </source>
</evidence>
<evidence type="ECO:0000313" key="3">
    <source>
        <dbReference type="EMBL" id="WMV43073.1"/>
    </source>
</evidence>
<keyword evidence="4" id="KW-1185">Reference proteome</keyword>
<gene>
    <name evidence="3" type="ORF">MTR67_036458</name>
</gene>
<dbReference type="InterPro" id="IPR025521">
    <property type="entry name" value="Neprosin_propep"/>
</dbReference>
<dbReference type="PANTHER" id="PTHR31589">
    <property type="entry name" value="PROTEIN, PUTATIVE (DUF239)-RELATED-RELATED"/>
    <property type="match status" value="1"/>
</dbReference>